<comment type="function">
    <text evidence="8">Part of a membrane-bound complex that couples electron transfer with translocation of ions across the membrane.</text>
</comment>
<feature type="transmembrane region" description="Helical" evidence="8">
    <location>
        <begin position="74"/>
        <end position="95"/>
    </location>
</feature>
<feature type="transmembrane region" description="Helical" evidence="8">
    <location>
        <begin position="175"/>
        <end position="194"/>
    </location>
</feature>
<dbReference type="PANTHER" id="PTHR30335">
    <property type="entry name" value="INTEGRAL MEMBRANE PROTEIN OF SOXR-REDUCING COMPLEX"/>
    <property type="match status" value="1"/>
</dbReference>
<name>B3EJU0_CHLPB</name>
<dbReference type="GO" id="GO:0005886">
    <property type="term" value="C:plasma membrane"/>
    <property type="evidence" value="ECO:0007669"/>
    <property type="project" value="UniProtKB-SubCell"/>
</dbReference>
<dbReference type="GO" id="GO:0022900">
    <property type="term" value="P:electron transport chain"/>
    <property type="evidence" value="ECO:0007669"/>
    <property type="project" value="UniProtKB-UniRule"/>
</dbReference>
<organism evidence="9">
    <name type="scientific">Chlorobium phaeobacteroides (strain BS1)</name>
    <dbReference type="NCBI Taxonomy" id="331678"/>
    <lineage>
        <taxon>Bacteria</taxon>
        <taxon>Pseudomonadati</taxon>
        <taxon>Chlorobiota</taxon>
        <taxon>Chlorobiia</taxon>
        <taxon>Chlorobiales</taxon>
        <taxon>Chlorobiaceae</taxon>
        <taxon>Chlorobium/Pelodictyon group</taxon>
        <taxon>Chlorobium</taxon>
    </lineage>
</organism>
<evidence type="ECO:0000256" key="6">
    <source>
        <dbReference type="ARBA" id="ARBA00022989"/>
    </source>
</evidence>
<comment type="subcellular location">
    <subcellularLocation>
        <location evidence="8">Cell membrane</location>
        <topology evidence="8">Multi-pass membrane protein</topology>
    </subcellularLocation>
    <subcellularLocation>
        <location evidence="1">Endomembrane system</location>
        <topology evidence="1">Multi-pass membrane protein</topology>
    </subcellularLocation>
</comment>
<proteinExistence type="inferred from homology"/>
<evidence type="ECO:0000256" key="2">
    <source>
        <dbReference type="ARBA" id="ARBA00022448"/>
    </source>
</evidence>
<dbReference type="HAMAP" id="MF_00459">
    <property type="entry name" value="RsxA_RnfA"/>
    <property type="match status" value="1"/>
</dbReference>
<comment type="subunit">
    <text evidence="8">The complex is composed of six subunits: RnfA, RnfB, RnfC, RnfD, RnfE and RnfG.</text>
</comment>
<accession>B3EJU0</accession>
<dbReference type="AlphaFoldDB" id="B3EJU0"/>
<dbReference type="HOGENOM" id="CLU_095255_1_0_10"/>
<evidence type="ECO:0000256" key="5">
    <source>
        <dbReference type="ARBA" id="ARBA00022982"/>
    </source>
</evidence>
<keyword evidence="3 8" id="KW-0812">Transmembrane</keyword>
<dbReference type="STRING" id="331678.Cphamn1_1533"/>
<dbReference type="NCBIfam" id="NF003481">
    <property type="entry name" value="PRK05151.1"/>
    <property type="match status" value="1"/>
</dbReference>
<keyword evidence="4 8" id="KW-1278">Translocase</keyword>
<evidence type="ECO:0000256" key="1">
    <source>
        <dbReference type="ARBA" id="ARBA00004127"/>
    </source>
</evidence>
<dbReference type="InterPro" id="IPR050133">
    <property type="entry name" value="NqrDE/RnfAE_oxidrdctase"/>
</dbReference>
<keyword evidence="8" id="KW-1003">Cell membrane</keyword>
<keyword evidence="6 8" id="KW-1133">Transmembrane helix</keyword>
<dbReference type="OrthoDB" id="9803631at2"/>
<evidence type="ECO:0000256" key="7">
    <source>
        <dbReference type="ARBA" id="ARBA00023136"/>
    </source>
</evidence>
<dbReference type="EC" id="7.-.-.-" evidence="8"/>
<dbReference type="KEGG" id="cpb:Cphamn1_1533"/>
<gene>
    <name evidence="8" type="primary">rnfA</name>
    <name evidence="9" type="ordered locus">Cphamn1_1533</name>
</gene>
<comment type="similarity">
    <text evidence="8">Belongs to the NqrDE/RnfAE family.</text>
</comment>
<evidence type="ECO:0000256" key="8">
    <source>
        <dbReference type="HAMAP-Rule" id="MF_00459"/>
    </source>
</evidence>
<keyword evidence="5 8" id="KW-0249">Electron transport</keyword>
<evidence type="ECO:0000256" key="4">
    <source>
        <dbReference type="ARBA" id="ARBA00022967"/>
    </source>
</evidence>
<feature type="transmembrane region" description="Helical" evidence="8">
    <location>
        <begin position="133"/>
        <end position="155"/>
    </location>
</feature>
<feature type="transmembrane region" description="Helical" evidence="8">
    <location>
        <begin position="6"/>
        <end position="29"/>
    </location>
</feature>
<dbReference type="GO" id="GO:0012505">
    <property type="term" value="C:endomembrane system"/>
    <property type="evidence" value="ECO:0007669"/>
    <property type="project" value="UniProtKB-SubCell"/>
</dbReference>
<reference evidence="9" key="1">
    <citation type="submission" date="2008-06" db="EMBL/GenBank/DDBJ databases">
        <title>Complete sequence of Chlorobium phaeobacteroides BS1.</title>
        <authorList>
            <consortium name="US DOE Joint Genome Institute"/>
            <person name="Lucas S."/>
            <person name="Copeland A."/>
            <person name="Lapidus A."/>
            <person name="Glavina del Rio T."/>
            <person name="Dalin E."/>
            <person name="Tice H."/>
            <person name="Bruce D."/>
            <person name="Goodwin L."/>
            <person name="Pitluck S."/>
            <person name="Schmutz J."/>
            <person name="Larimer F."/>
            <person name="Land M."/>
            <person name="Hauser L."/>
            <person name="Kyrpides N."/>
            <person name="Ovchinnikova G."/>
            <person name="Li T."/>
            <person name="Liu Z."/>
            <person name="Zhao F."/>
            <person name="Overmann J."/>
            <person name="Bryant D.A."/>
            <person name="Richardson P."/>
        </authorList>
    </citation>
    <scope>NUCLEOTIDE SEQUENCE [LARGE SCALE GENOMIC DNA]</scope>
    <source>
        <strain evidence="9">BS1</strain>
    </source>
</reference>
<evidence type="ECO:0000256" key="3">
    <source>
        <dbReference type="ARBA" id="ARBA00022692"/>
    </source>
</evidence>
<feature type="transmembrane region" description="Helical" evidence="8">
    <location>
        <begin position="41"/>
        <end position="62"/>
    </location>
</feature>
<sequence>MNELSGLLLVIVSAIFVNNVVFARFLGICPYLGVSRKLDTALGMGFAVTFVMTIATAIGYVLHYGILVPFKIEFMQTIMFILVIASLVQLVEIVLKKVSKSLYNSLGIFLPLITTNCAILGVALIAIQEDYSFVTSVVFAFFSAMGFILAILLFAGIREKLEEADVPKPFKNVPIGFISAAILSLAFMGFSGLVK</sequence>
<keyword evidence="7 8" id="KW-0472">Membrane</keyword>
<protein>
    <recommendedName>
        <fullName evidence="8">Ion-translocating oxidoreductase complex subunit A</fullName>
        <ecNumber evidence="8">7.-.-.-</ecNumber>
    </recommendedName>
    <alternativeName>
        <fullName evidence="8">Rnf electron transport complex subunit A</fullName>
    </alternativeName>
</protein>
<keyword evidence="2 8" id="KW-0813">Transport</keyword>
<dbReference type="InterPro" id="IPR011293">
    <property type="entry name" value="Ion_transpt_RnfA/RsxA"/>
</dbReference>
<dbReference type="PIRSF" id="PIRSF006102">
    <property type="entry name" value="NQR_DE"/>
    <property type="match status" value="1"/>
</dbReference>
<dbReference type="NCBIfam" id="TIGR01943">
    <property type="entry name" value="rnfA"/>
    <property type="match status" value="1"/>
</dbReference>
<dbReference type="InterPro" id="IPR003667">
    <property type="entry name" value="NqrDE/RnfAE"/>
</dbReference>
<dbReference type="eggNOG" id="COG4657">
    <property type="taxonomic scope" value="Bacteria"/>
</dbReference>
<evidence type="ECO:0000313" key="9">
    <source>
        <dbReference type="EMBL" id="ACE04459.1"/>
    </source>
</evidence>
<dbReference type="EMBL" id="CP001101">
    <property type="protein sequence ID" value="ACE04459.1"/>
    <property type="molecule type" value="Genomic_DNA"/>
</dbReference>
<dbReference type="PANTHER" id="PTHR30335:SF0">
    <property type="entry name" value="ION-TRANSLOCATING OXIDOREDUCTASE COMPLEX SUBUNIT A"/>
    <property type="match status" value="1"/>
</dbReference>
<dbReference type="Pfam" id="PF02508">
    <property type="entry name" value="Rnf-Nqr"/>
    <property type="match status" value="1"/>
</dbReference>
<feature type="transmembrane region" description="Helical" evidence="8">
    <location>
        <begin position="107"/>
        <end position="127"/>
    </location>
</feature>